<name>A0A9K3JE78_HELAN</name>
<keyword evidence="3" id="KW-1185">Reference proteome</keyword>
<organism evidence="2 3">
    <name type="scientific">Helianthus annuus</name>
    <name type="common">Common sunflower</name>
    <dbReference type="NCBI Taxonomy" id="4232"/>
    <lineage>
        <taxon>Eukaryota</taxon>
        <taxon>Viridiplantae</taxon>
        <taxon>Streptophyta</taxon>
        <taxon>Embryophyta</taxon>
        <taxon>Tracheophyta</taxon>
        <taxon>Spermatophyta</taxon>
        <taxon>Magnoliopsida</taxon>
        <taxon>eudicotyledons</taxon>
        <taxon>Gunneridae</taxon>
        <taxon>Pentapetalae</taxon>
        <taxon>asterids</taxon>
        <taxon>campanulids</taxon>
        <taxon>Asterales</taxon>
        <taxon>Asteraceae</taxon>
        <taxon>Asteroideae</taxon>
        <taxon>Heliantheae alliance</taxon>
        <taxon>Heliantheae</taxon>
        <taxon>Helianthus</taxon>
    </lineage>
</organism>
<gene>
    <name evidence="2" type="ORF">HanXRQr2_Chr03g0096881</name>
</gene>
<protein>
    <submittedName>
        <fullName evidence="2">Uncharacterized protein</fullName>
    </submittedName>
</protein>
<proteinExistence type="predicted"/>
<dbReference type="Gramene" id="mRNA:HanXRQr2_Chr03g0096881">
    <property type="protein sequence ID" value="CDS:HanXRQr2_Chr03g0096881.1"/>
    <property type="gene ID" value="HanXRQr2_Chr03g0096881"/>
</dbReference>
<comment type="caution">
    <text evidence="2">The sequence shown here is derived from an EMBL/GenBank/DDBJ whole genome shotgun (WGS) entry which is preliminary data.</text>
</comment>
<sequence length="75" mass="8648">MYLRTLFFLSSLASLSPFQTLIFIHSKPFSIVRSPINLKPSTISFHNRKTLPLQSLTAITLANDLWLRIEDKRSD</sequence>
<evidence type="ECO:0000313" key="3">
    <source>
        <dbReference type="Proteomes" id="UP000215914"/>
    </source>
</evidence>
<feature type="signal peptide" evidence="1">
    <location>
        <begin position="1"/>
        <end position="17"/>
    </location>
</feature>
<accession>A0A9K3JE78</accession>
<reference evidence="2" key="2">
    <citation type="submission" date="2020-06" db="EMBL/GenBank/DDBJ databases">
        <title>Helianthus annuus Genome sequencing and assembly Release 2.</title>
        <authorList>
            <person name="Gouzy J."/>
            <person name="Langlade N."/>
            <person name="Munos S."/>
        </authorList>
    </citation>
    <scope>NUCLEOTIDE SEQUENCE</scope>
    <source>
        <tissue evidence="2">Leaves</tissue>
    </source>
</reference>
<evidence type="ECO:0000313" key="2">
    <source>
        <dbReference type="EMBL" id="KAF5813317.1"/>
    </source>
</evidence>
<keyword evidence="1" id="KW-0732">Signal</keyword>
<feature type="chain" id="PRO_5039953163" evidence="1">
    <location>
        <begin position="18"/>
        <end position="75"/>
    </location>
</feature>
<dbReference type="EMBL" id="MNCJ02000318">
    <property type="protein sequence ID" value="KAF5813317.1"/>
    <property type="molecule type" value="Genomic_DNA"/>
</dbReference>
<dbReference type="Proteomes" id="UP000215914">
    <property type="component" value="Unassembled WGS sequence"/>
</dbReference>
<evidence type="ECO:0000256" key="1">
    <source>
        <dbReference type="SAM" id="SignalP"/>
    </source>
</evidence>
<dbReference type="AlphaFoldDB" id="A0A9K3JE78"/>
<reference evidence="2" key="1">
    <citation type="journal article" date="2017" name="Nature">
        <title>The sunflower genome provides insights into oil metabolism, flowering and Asterid evolution.</title>
        <authorList>
            <person name="Badouin H."/>
            <person name="Gouzy J."/>
            <person name="Grassa C.J."/>
            <person name="Murat F."/>
            <person name="Staton S.E."/>
            <person name="Cottret L."/>
            <person name="Lelandais-Briere C."/>
            <person name="Owens G.L."/>
            <person name="Carrere S."/>
            <person name="Mayjonade B."/>
            <person name="Legrand L."/>
            <person name="Gill N."/>
            <person name="Kane N.C."/>
            <person name="Bowers J.E."/>
            <person name="Hubner S."/>
            <person name="Bellec A."/>
            <person name="Berard A."/>
            <person name="Berges H."/>
            <person name="Blanchet N."/>
            <person name="Boniface M.C."/>
            <person name="Brunel D."/>
            <person name="Catrice O."/>
            <person name="Chaidir N."/>
            <person name="Claudel C."/>
            <person name="Donnadieu C."/>
            <person name="Faraut T."/>
            <person name="Fievet G."/>
            <person name="Helmstetter N."/>
            <person name="King M."/>
            <person name="Knapp S.J."/>
            <person name="Lai Z."/>
            <person name="Le Paslier M.C."/>
            <person name="Lippi Y."/>
            <person name="Lorenzon L."/>
            <person name="Mandel J.R."/>
            <person name="Marage G."/>
            <person name="Marchand G."/>
            <person name="Marquand E."/>
            <person name="Bret-Mestries E."/>
            <person name="Morien E."/>
            <person name="Nambeesan S."/>
            <person name="Nguyen T."/>
            <person name="Pegot-Espagnet P."/>
            <person name="Pouilly N."/>
            <person name="Raftis F."/>
            <person name="Sallet E."/>
            <person name="Schiex T."/>
            <person name="Thomas J."/>
            <person name="Vandecasteele C."/>
            <person name="Vares D."/>
            <person name="Vear F."/>
            <person name="Vautrin S."/>
            <person name="Crespi M."/>
            <person name="Mangin B."/>
            <person name="Burke J.M."/>
            <person name="Salse J."/>
            <person name="Munos S."/>
            <person name="Vincourt P."/>
            <person name="Rieseberg L.H."/>
            <person name="Langlade N.B."/>
        </authorList>
    </citation>
    <scope>NUCLEOTIDE SEQUENCE</scope>
    <source>
        <tissue evidence="2">Leaves</tissue>
    </source>
</reference>